<dbReference type="CDD" id="cd18787">
    <property type="entry name" value="SF2_C_DEAD"/>
    <property type="match status" value="1"/>
</dbReference>
<keyword evidence="14" id="KW-1185">Reference proteome</keyword>
<dbReference type="GO" id="GO:0005524">
    <property type="term" value="F:ATP binding"/>
    <property type="evidence" value="ECO:0007669"/>
    <property type="project" value="UniProtKB-UniRule"/>
</dbReference>
<dbReference type="HAMAP" id="MF_00661">
    <property type="entry name" value="DEAD_helicase_RhlB"/>
    <property type="match status" value="1"/>
</dbReference>
<gene>
    <name evidence="7" type="primary">rhlB</name>
    <name evidence="13" type="ORF">PG2T_00450</name>
</gene>
<accession>A0A1B1YX20</accession>
<dbReference type="GO" id="GO:0003723">
    <property type="term" value="F:RNA binding"/>
    <property type="evidence" value="ECO:0007669"/>
    <property type="project" value="UniProtKB-UniRule"/>
</dbReference>
<evidence type="ECO:0000313" key="13">
    <source>
        <dbReference type="EMBL" id="ANX05414.1"/>
    </source>
</evidence>
<dbReference type="InterPro" id="IPR014001">
    <property type="entry name" value="Helicase_ATP-bd"/>
</dbReference>
<feature type="compositionally biased region" description="Gly residues" evidence="9">
    <location>
        <begin position="401"/>
        <end position="416"/>
    </location>
</feature>
<dbReference type="CDD" id="cd00268">
    <property type="entry name" value="DEADc"/>
    <property type="match status" value="1"/>
</dbReference>
<comment type="similarity">
    <text evidence="7">Belongs to the DEAD box helicase family. RhlB subfamily.</text>
</comment>
<keyword evidence="3 7" id="KW-0378">Hydrolase</keyword>
<dbReference type="PANTHER" id="PTHR47959">
    <property type="entry name" value="ATP-DEPENDENT RNA HELICASE RHLE-RELATED"/>
    <property type="match status" value="1"/>
</dbReference>
<dbReference type="Pfam" id="PF00271">
    <property type="entry name" value="Helicase_C"/>
    <property type="match status" value="1"/>
</dbReference>
<dbReference type="InterPro" id="IPR000629">
    <property type="entry name" value="RNA-helicase_DEAD-box_CS"/>
</dbReference>
<feature type="short sequence motif" description="Q motif" evidence="8">
    <location>
        <begin position="1"/>
        <end position="29"/>
    </location>
</feature>
<dbReference type="Proteomes" id="UP000092952">
    <property type="component" value="Chromosome"/>
</dbReference>
<evidence type="ECO:0000259" key="11">
    <source>
        <dbReference type="PROSITE" id="PS51194"/>
    </source>
</evidence>
<dbReference type="GO" id="GO:0006401">
    <property type="term" value="P:RNA catabolic process"/>
    <property type="evidence" value="ECO:0007669"/>
    <property type="project" value="UniProtKB-UniRule"/>
</dbReference>
<dbReference type="InterPro" id="IPR001650">
    <property type="entry name" value="Helicase_C-like"/>
</dbReference>
<dbReference type="SMART" id="SM00490">
    <property type="entry name" value="HELICc"/>
    <property type="match status" value="1"/>
</dbReference>
<evidence type="ECO:0000256" key="4">
    <source>
        <dbReference type="ARBA" id="ARBA00022806"/>
    </source>
</evidence>
<dbReference type="GO" id="GO:0016887">
    <property type="term" value="F:ATP hydrolysis activity"/>
    <property type="evidence" value="ECO:0007669"/>
    <property type="project" value="RHEA"/>
</dbReference>
<evidence type="ECO:0000256" key="9">
    <source>
        <dbReference type="SAM" id="MobiDB-lite"/>
    </source>
</evidence>
<dbReference type="Pfam" id="PF00270">
    <property type="entry name" value="DEAD"/>
    <property type="match status" value="1"/>
</dbReference>
<dbReference type="RefSeq" id="WP_068807462.1">
    <property type="nucleotide sequence ID" value="NZ_CP014671.1"/>
</dbReference>
<dbReference type="InParanoid" id="A0A1B1YX20"/>
<dbReference type="PROSITE" id="PS51194">
    <property type="entry name" value="HELICASE_CTER"/>
    <property type="match status" value="1"/>
</dbReference>
<reference evidence="14" key="1">
    <citation type="submission" date="2016-03" db="EMBL/GenBank/DDBJ databases">
        <title>Complete genome sequence of Solimmundus cernigliae, representing a novel lineage of polycyclic aromatic hydrocarbon degraders within the Gammaproteobacteria.</title>
        <authorList>
            <person name="Singleton D.R."/>
            <person name="Dickey A.N."/>
            <person name="Scholl E.H."/>
            <person name="Wright F.A."/>
            <person name="Aitken M.D."/>
        </authorList>
    </citation>
    <scope>NUCLEOTIDE SEQUENCE [LARGE SCALE GENOMIC DNA]</scope>
    <source>
        <strain evidence="14">TR3.2</strain>
    </source>
</reference>
<dbReference type="AlphaFoldDB" id="A0A1B1YX20"/>
<dbReference type="EC" id="3.6.4.13" evidence="7"/>
<evidence type="ECO:0000256" key="5">
    <source>
        <dbReference type="ARBA" id="ARBA00022840"/>
    </source>
</evidence>
<name>A0A1B1YX20_9GAMM</name>
<evidence type="ECO:0000313" key="14">
    <source>
        <dbReference type="Proteomes" id="UP000092952"/>
    </source>
</evidence>
<proteinExistence type="inferred from homology"/>
<dbReference type="GO" id="GO:0005829">
    <property type="term" value="C:cytosol"/>
    <property type="evidence" value="ECO:0007669"/>
    <property type="project" value="TreeGrafter"/>
</dbReference>
<keyword evidence="4 7" id="KW-0347">Helicase</keyword>
<dbReference type="InterPro" id="IPR050079">
    <property type="entry name" value="DEAD_box_RNA_helicase"/>
</dbReference>
<dbReference type="PROSITE" id="PS51195">
    <property type="entry name" value="Q_MOTIF"/>
    <property type="match status" value="1"/>
</dbReference>
<dbReference type="GO" id="GO:0003724">
    <property type="term" value="F:RNA helicase activity"/>
    <property type="evidence" value="ECO:0007669"/>
    <property type="project" value="UniProtKB-UniRule"/>
</dbReference>
<keyword evidence="2 7" id="KW-0547">Nucleotide-binding</keyword>
<evidence type="ECO:0000259" key="10">
    <source>
        <dbReference type="PROSITE" id="PS51192"/>
    </source>
</evidence>
<feature type="domain" description="Helicase C-terminal" evidence="11">
    <location>
        <begin position="241"/>
        <end position="382"/>
    </location>
</feature>
<feature type="domain" description="Helicase ATP-binding" evidence="10">
    <location>
        <begin position="32"/>
        <end position="211"/>
    </location>
</feature>
<dbReference type="InterPro" id="IPR027417">
    <property type="entry name" value="P-loop_NTPase"/>
</dbReference>
<feature type="compositionally biased region" description="Basic residues" evidence="9">
    <location>
        <begin position="417"/>
        <end position="426"/>
    </location>
</feature>
<evidence type="ECO:0000256" key="3">
    <source>
        <dbReference type="ARBA" id="ARBA00022801"/>
    </source>
</evidence>
<evidence type="ECO:0000256" key="2">
    <source>
        <dbReference type="ARBA" id="ARBA00022741"/>
    </source>
</evidence>
<dbReference type="OrthoDB" id="9805696at2"/>
<feature type="domain" description="DEAD-box RNA helicase Q" evidence="12">
    <location>
        <begin position="1"/>
        <end position="29"/>
    </location>
</feature>
<dbReference type="STRING" id="1810504.PG2T_00450"/>
<dbReference type="InterPro" id="IPR044742">
    <property type="entry name" value="DEAD/DEAH_RhlB"/>
</dbReference>
<dbReference type="EMBL" id="CP014671">
    <property type="protein sequence ID" value="ANX05414.1"/>
    <property type="molecule type" value="Genomic_DNA"/>
</dbReference>
<comment type="subunit">
    <text evidence="7">Component of the RNA degradosome, which is a multiprotein complex involved in RNA processing and mRNA degradation.</text>
</comment>
<organism evidence="13 14">
    <name type="scientific">Immundisolibacter cernigliae</name>
    <dbReference type="NCBI Taxonomy" id="1810504"/>
    <lineage>
        <taxon>Bacteria</taxon>
        <taxon>Pseudomonadati</taxon>
        <taxon>Pseudomonadota</taxon>
        <taxon>Gammaproteobacteria</taxon>
        <taxon>Immundisolibacterales</taxon>
        <taxon>Immundisolibacteraceae</taxon>
        <taxon>Immundisolibacter</taxon>
    </lineage>
</organism>
<keyword evidence="1 7" id="KW-0963">Cytoplasm</keyword>
<feature type="region of interest" description="Disordered" evidence="9">
    <location>
        <begin position="384"/>
        <end position="426"/>
    </location>
</feature>
<dbReference type="PANTHER" id="PTHR47959:SF10">
    <property type="entry name" value="ATP-DEPENDENT RNA HELICASE RHLB"/>
    <property type="match status" value="1"/>
</dbReference>
<dbReference type="FunCoup" id="A0A1B1YX20">
    <property type="interactions" value="122"/>
</dbReference>
<keyword evidence="6 7" id="KW-0694">RNA-binding</keyword>
<evidence type="ECO:0000256" key="6">
    <source>
        <dbReference type="ARBA" id="ARBA00022884"/>
    </source>
</evidence>
<evidence type="ECO:0000256" key="8">
    <source>
        <dbReference type="PROSITE-ProRule" id="PRU00552"/>
    </source>
</evidence>
<sequence>MPFDVLPLDPRLKASVAATGFTHCTPIQEQALPRLLAGKDVAGQAQTGTGKTATFLLALFNHLLREPPRPGRLPTQPRALVMAPTRELVIQIYRDAQALGQGLDITLGLAYGGVDYDKQRDQIAAGVDVLIGTPGRLIDFLNQGVYDLSAGQVIVLDEADRMFDLGFIKDVRYMMRRLPPPQERLSMMFSATLAQRVLELAYEHMHDPELVRIEPEKVTVDRVRQVIYHTATDEKIRLLIGLLQSLPEARSMVFVNTKAEAERVWGYLQTNDIPAGLMTGDVQQRKRERLLEQFRKGELAALVATDVAARGLHIDGVTHVFNYDLPQDAEDYVHRIGRTARAGAAGEAISFGCERYVYSLPEIEKYIGQKLPVEPVPHDMLVRPKPRVRLAEEDRVAPRPGAGGGRSGGGGSGGGSSRRRPPRRTH</sequence>
<dbReference type="InterPro" id="IPR023554">
    <property type="entry name" value="RNA_helicase_ATP-dep_RhlB"/>
</dbReference>
<dbReference type="InterPro" id="IPR011545">
    <property type="entry name" value="DEAD/DEAH_box_helicase_dom"/>
</dbReference>
<dbReference type="Gene3D" id="3.40.50.300">
    <property type="entry name" value="P-loop containing nucleotide triphosphate hydrolases"/>
    <property type="match status" value="2"/>
</dbReference>
<dbReference type="PROSITE" id="PS51192">
    <property type="entry name" value="HELICASE_ATP_BIND_1"/>
    <property type="match status" value="1"/>
</dbReference>
<evidence type="ECO:0000256" key="7">
    <source>
        <dbReference type="HAMAP-Rule" id="MF_00661"/>
    </source>
</evidence>
<dbReference type="KEGG" id="gbi:PG2T_00450"/>
<evidence type="ECO:0000259" key="12">
    <source>
        <dbReference type="PROSITE" id="PS51195"/>
    </source>
</evidence>
<protein>
    <recommendedName>
        <fullName evidence="7">ATP-dependent RNA helicase RhlB</fullName>
        <ecNumber evidence="7">3.6.4.13</ecNumber>
    </recommendedName>
</protein>
<dbReference type="InterPro" id="IPR014014">
    <property type="entry name" value="RNA_helicase_DEAD_Q_motif"/>
</dbReference>
<comment type="function">
    <text evidence="7">DEAD-box RNA helicase involved in RNA degradation. Has RNA-dependent ATPase activity and unwinds double-stranded RNA.</text>
</comment>
<dbReference type="PROSITE" id="PS00039">
    <property type="entry name" value="DEAD_ATP_HELICASE"/>
    <property type="match status" value="1"/>
</dbReference>
<dbReference type="SUPFAM" id="SSF52540">
    <property type="entry name" value="P-loop containing nucleoside triphosphate hydrolases"/>
    <property type="match status" value="1"/>
</dbReference>
<comment type="catalytic activity">
    <reaction evidence="7">
        <text>ATP + H2O = ADP + phosphate + H(+)</text>
        <dbReference type="Rhea" id="RHEA:13065"/>
        <dbReference type="ChEBI" id="CHEBI:15377"/>
        <dbReference type="ChEBI" id="CHEBI:15378"/>
        <dbReference type="ChEBI" id="CHEBI:30616"/>
        <dbReference type="ChEBI" id="CHEBI:43474"/>
        <dbReference type="ChEBI" id="CHEBI:456216"/>
        <dbReference type="EC" id="3.6.4.13"/>
    </reaction>
</comment>
<evidence type="ECO:0000256" key="1">
    <source>
        <dbReference type="ARBA" id="ARBA00022490"/>
    </source>
</evidence>
<dbReference type="SMART" id="SM00487">
    <property type="entry name" value="DEXDc"/>
    <property type="match status" value="1"/>
</dbReference>
<comment type="subcellular location">
    <subcellularLocation>
        <location evidence="7">Cytoplasm</location>
    </subcellularLocation>
</comment>
<keyword evidence="5 7" id="KW-0067">ATP-binding</keyword>